<dbReference type="RefSeq" id="WP_036855880.1">
    <property type="nucleotide sequence ID" value="NZ_JRNU01000029.1"/>
</dbReference>
<evidence type="ECO:0000259" key="7">
    <source>
        <dbReference type="Pfam" id="PF05175"/>
    </source>
</evidence>
<gene>
    <name evidence="8" type="ORF">HMPREF9302_06660</name>
</gene>
<evidence type="ECO:0000256" key="3">
    <source>
        <dbReference type="ARBA" id="ARBA00022679"/>
    </source>
</evidence>
<keyword evidence="5 6" id="KW-0819">tRNA processing</keyword>
<dbReference type="HAMAP" id="MF_01872">
    <property type="entry name" value="tRNA_methyltr_YfiC"/>
    <property type="match status" value="1"/>
</dbReference>
<comment type="caution">
    <text evidence="8">The sequence shown here is derived from an EMBL/GenBank/DDBJ whole genome shotgun (WGS) entry which is preliminary data.</text>
</comment>
<evidence type="ECO:0000256" key="5">
    <source>
        <dbReference type="ARBA" id="ARBA00022694"/>
    </source>
</evidence>
<dbReference type="EMBL" id="JRNU01000029">
    <property type="protein sequence ID" value="KGF51650.1"/>
    <property type="molecule type" value="Genomic_DNA"/>
</dbReference>
<keyword evidence="9" id="KW-1185">Reference proteome</keyword>
<evidence type="ECO:0000256" key="6">
    <source>
        <dbReference type="HAMAP-Rule" id="MF_01872"/>
    </source>
</evidence>
<organism evidence="8 9">
    <name type="scientific">Prevotella amnii DNF00058</name>
    <dbReference type="NCBI Taxonomy" id="1401066"/>
    <lineage>
        <taxon>Bacteria</taxon>
        <taxon>Pseudomonadati</taxon>
        <taxon>Bacteroidota</taxon>
        <taxon>Bacteroidia</taxon>
        <taxon>Bacteroidales</taxon>
        <taxon>Prevotellaceae</taxon>
        <taxon>Prevotella</taxon>
    </lineage>
</organism>
<sequence>MGFSFKSFHIEQDFCAMKVGTDGVLIGAWGKGGENILDVGTGTGLIALMMAQRFPHSKVTGIDIDENALKDAVQNIKSSKFNDRIRIEPISLQDLCKTQNNTFDAIVCNPPFFINSLKSVSESRTKARHTVSLSYTELMHCTKKLLKEDGTLSIIIPMDNVPVLKTEAIFTGFQLEELVKIFTTPKATRAKRCLLCFRKSNNNIDCQTQTVILNETDGERSQWYKELTTNFYIK</sequence>
<proteinExistence type="inferred from homology"/>
<protein>
    <recommendedName>
        <fullName evidence="6">tRNA1(Val) (adenine(37)-N6)-methyltransferase</fullName>
        <ecNumber evidence="6">2.1.1.223</ecNumber>
    </recommendedName>
    <alternativeName>
        <fullName evidence="6">tRNA m6A37 methyltransferase</fullName>
    </alternativeName>
</protein>
<dbReference type="AlphaFoldDB" id="A0A096AXU6"/>
<dbReference type="Pfam" id="PF05175">
    <property type="entry name" value="MTS"/>
    <property type="match status" value="1"/>
</dbReference>
<dbReference type="InterPro" id="IPR029063">
    <property type="entry name" value="SAM-dependent_MTases_sf"/>
</dbReference>
<dbReference type="SUPFAM" id="SSF53335">
    <property type="entry name" value="S-adenosyl-L-methionine-dependent methyltransferases"/>
    <property type="match status" value="1"/>
</dbReference>
<comment type="catalytic activity">
    <reaction evidence="6">
        <text>adenosine(37) in tRNA1(Val) + S-adenosyl-L-methionine = N(6)-methyladenosine(37) in tRNA1(Val) + S-adenosyl-L-homocysteine + H(+)</text>
        <dbReference type="Rhea" id="RHEA:43160"/>
        <dbReference type="Rhea" id="RHEA-COMP:10369"/>
        <dbReference type="Rhea" id="RHEA-COMP:10370"/>
        <dbReference type="ChEBI" id="CHEBI:15378"/>
        <dbReference type="ChEBI" id="CHEBI:57856"/>
        <dbReference type="ChEBI" id="CHEBI:59789"/>
        <dbReference type="ChEBI" id="CHEBI:74411"/>
        <dbReference type="ChEBI" id="CHEBI:74449"/>
        <dbReference type="EC" id="2.1.1.223"/>
    </reaction>
</comment>
<dbReference type="Proteomes" id="UP000029614">
    <property type="component" value="Unassembled WGS sequence"/>
</dbReference>
<dbReference type="InterPro" id="IPR002052">
    <property type="entry name" value="DNA_methylase_N6_adenine_CS"/>
</dbReference>
<dbReference type="GO" id="GO:0003676">
    <property type="term" value="F:nucleic acid binding"/>
    <property type="evidence" value="ECO:0007669"/>
    <property type="project" value="InterPro"/>
</dbReference>
<name>A0A096AXU6_9BACT</name>
<dbReference type="PANTHER" id="PTHR47739:SF1">
    <property type="entry name" value="TRNA1(VAL) (ADENINE(37)-N6)-METHYLTRANSFERASE"/>
    <property type="match status" value="1"/>
</dbReference>
<reference evidence="8 9" key="1">
    <citation type="submission" date="2014-07" db="EMBL/GenBank/DDBJ databases">
        <authorList>
            <person name="McCorrison J."/>
            <person name="Sanka R."/>
            <person name="Torralba M."/>
            <person name="Gillis M."/>
            <person name="Haft D.H."/>
            <person name="Methe B."/>
            <person name="Sutton G."/>
            <person name="Nelson K.E."/>
        </authorList>
    </citation>
    <scope>NUCLEOTIDE SEQUENCE [LARGE SCALE GENOMIC DNA]</scope>
    <source>
        <strain evidence="8 9">DNF00058</strain>
    </source>
</reference>
<dbReference type="PANTHER" id="PTHR47739">
    <property type="entry name" value="TRNA1(VAL) (ADENINE(37)-N6)-METHYLTRANSFERASE"/>
    <property type="match status" value="1"/>
</dbReference>
<evidence type="ECO:0000313" key="8">
    <source>
        <dbReference type="EMBL" id="KGF51650.1"/>
    </source>
</evidence>
<dbReference type="GO" id="GO:0008033">
    <property type="term" value="P:tRNA processing"/>
    <property type="evidence" value="ECO:0007669"/>
    <property type="project" value="UniProtKB-UniRule"/>
</dbReference>
<dbReference type="PRINTS" id="PR00507">
    <property type="entry name" value="N12N6MTFRASE"/>
</dbReference>
<dbReference type="GO" id="GO:0016430">
    <property type="term" value="F:tRNA (adenine-N6)-methyltransferase activity"/>
    <property type="evidence" value="ECO:0007669"/>
    <property type="project" value="UniProtKB-UniRule"/>
</dbReference>
<keyword evidence="4 6" id="KW-0949">S-adenosyl-L-methionine</keyword>
<evidence type="ECO:0000256" key="1">
    <source>
        <dbReference type="ARBA" id="ARBA00022490"/>
    </source>
</evidence>
<dbReference type="PROSITE" id="PS00092">
    <property type="entry name" value="N6_MTASE"/>
    <property type="match status" value="1"/>
</dbReference>
<evidence type="ECO:0000313" key="9">
    <source>
        <dbReference type="Proteomes" id="UP000029614"/>
    </source>
</evidence>
<keyword evidence="1 6" id="KW-0963">Cytoplasm</keyword>
<dbReference type="OrthoDB" id="5383291at2"/>
<comment type="similarity">
    <text evidence="6">Belongs to the methyltransferase superfamily. tRNA (adenine-N(6)-)-methyltransferase family.</text>
</comment>
<evidence type="ECO:0000256" key="4">
    <source>
        <dbReference type="ARBA" id="ARBA00022691"/>
    </source>
</evidence>
<keyword evidence="2 6" id="KW-0489">Methyltransferase</keyword>
<dbReference type="Gene3D" id="3.40.50.150">
    <property type="entry name" value="Vaccinia Virus protein VP39"/>
    <property type="match status" value="1"/>
</dbReference>
<comment type="function">
    <text evidence="6">Specifically methylates the adenine in position 37 of tRNA(1)(Val) (anticodon cmo5UAC).</text>
</comment>
<dbReference type="InterPro" id="IPR007848">
    <property type="entry name" value="Small_mtfrase_dom"/>
</dbReference>
<dbReference type="CDD" id="cd02440">
    <property type="entry name" value="AdoMet_MTases"/>
    <property type="match status" value="1"/>
</dbReference>
<dbReference type="GO" id="GO:0005737">
    <property type="term" value="C:cytoplasm"/>
    <property type="evidence" value="ECO:0007669"/>
    <property type="project" value="UniProtKB-SubCell"/>
</dbReference>
<evidence type="ECO:0000256" key="2">
    <source>
        <dbReference type="ARBA" id="ARBA00022603"/>
    </source>
</evidence>
<dbReference type="EC" id="2.1.1.223" evidence="6"/>
<comment type="subcellular location">
    <subcellularLocation>
        <location evidence="6">Cytoplasm</location>
    </subcellularLocation>
</comment>
<dbReference type="GO" id="GO:0032259">
    <property type="term" value="P:methylation"/>
    <property type="evidence" value="ECO:0007669"/>
    <property type="project" value="UniProtKB-KW"/>
</dbReference>
<accession>A0A096AXU6</accession>
<feature type="domain" description="Methyltransferase small" evidence="7">
    <location>
        <begin position="33"/>
        <end position="156"/>
    </location>
</feature>
<dbReference type="InterPro" id="IPR050210">
    <property type="entry name" value="tRNA_Adenine-N(6)_MTase"/>
</dbReference>
<dbReference type="InterPro" id="IPR022882">
    <property type="entry name" value="tRNA_adenine-N6_MeTrfase"/>
</dbReference>
<keyword evidence="3 6" id="KW-0808">Transferase</keyword>